<dbReference type="Pfam" id="PF13271">
    <property type="entry name" value="DUF4062"/>
    <property type="match status" value="1"/>
</dbReference>
<name>A0A412VX98_9BACE</name>
<dbReference type="Proteomes" id="UP000283369">
    <property type="component" value="Unassembled WGS sequence"/>
</dbReference>
<gene>
    <name evidence="2" type="ORF">DWW25_12650</name>
</gene>
<reference evidence="2 3" key="1">
    <citation type="submission" date="2018-08" db="EMBL/GenBank/DDBJ databases">
        <title>A genome reference for cultivated species of the human gut microbiota.</title>
        <authorList>
            <person name="Zou Y."/>
            <person name="Xue W."/>
            <person name="Luo G."/>
        </authorList>
    </citation>
    <scope>NUCLEOTIDE SEQUENCE [LARGE SCALE GENOMIC DNA]</scope>
    <source>
        <strain evidence="2 3">AF14-7</strain>
    </source>
</reference>
<dbReference type="InterPro" id="IPR025139">
    <property type="entry name" value="DUF4062"/>
</dbReference>
<comment type="caution">
    <text evidence="2">The sequence shown here is derived from an EMBL/GenBank/DDBJ whole genome shotgun (WGS) entry which is preliminary data.</text>
</comment>
<dbReference type="RefSeq" id="WP_117809885.1">
    <property type="nucleotide sequence ID" value="NZ_JAQCUV010000027.1"/>
</dbReference>
<dbReference type="EMBL" id="QRYV01000027">
    <property type="protein sequence ID" value="RGV14244.1"/>
    <property type="molecule type" value="Genomic_DNA"/>
</dbReference>
<accession>A0A412VX98</accession>
<evidence type="ECO:0000313" key="3">
    <source>
        <dbReference type="Proteomes" id="UP000283369"/>
    </source>
</evidence>
<proteinExistence type="predicted"/>
<evidence type="ECO:0000259" key="1">
    <source>
        <dbReference type="Pfam" id="PF13271"/>
    </source>
</evidence>
<dbReference type="AlphaFoldDB" id="A0A412VX98"/>
<organism evidence="2 3">
    <name type="scientific">Bacteroides xylanisolvens</name>
    <dbReference type="NCBI Taxonomy" id="371601"/>
    <lineage>
        <taxon>Bacteria</taxon>
        <taxon>Pseudomonadati</taxon>
        <taxon>Bacteroidota</taxon>
        <taxon>Bacteroidia</taxon>
        <taxon>Bacteroidales</taxon>
        <taxon>Bacteroidaceae</taxon>
        <taxon>Bacteroides</taxon>
    </lineage>
</organism>
<protein>
    <submittedName>
        <fullName evidence="2">DUF4062 domain-containing protein</fullName>
    </submittedName>
</protein>
<evidence type="ECO:0000313" key="2">
    <source>
        <dbReference type="EMBL" id="RGV14244.1"/>
    </source>
</evidence>
<feature type="domain" description="DUF4062" evidence="1">
    <location>
        <begin position="6"/>
        <end position="89"/>
    </location>
</feature>
<sequence>MDKINIFVSSTCYDLAQIRADLKCFIENLGHNPILSEEHDFPIDPNKENIENCINAVKEKADIFILIIGNRYGCTDNGKSITNIEFLTAVEKGIPIYTFTLKSMLSILPVWNDNKNGNYSSIVDNPQIFQFIQDVRKNSGLWNFEFEKAQNIMEILKVQLSYLFNSALQIRQKFKMLNKDDLVNKISNKSIHILLEKKDLYETNFFFQCLFDEVEKYKELRNDYEYSIVTVSSHRIDNYNEYLSWATIKFEQLSRIIEALNTVFNKMFPYYYAEPGVASDLDGLYYTAKTYGKLYASLLEWSIDALSLVVEDEYIKSRSILAQLADEAILQTEEFPLKCLKQMESVEKQLSKGETVEVVEAKLTISINSKISEQNTEELSNLLELVKRGIIQ</sequence>